<organism evidence="1 2">
    <name type="scientific">Panagrolaimus superbus</name>
    <dbReference type="NCBI Taxonomy" id="310955"/>
    <lineage>
        <taxon>Eukaryota</taxon>
        <taxon>Metazoa</taxon>
        <taxon>Ecdysozoa</taxon>
        <taxon>Nematoda</taxon>
        <taxon>Chromadorea</taxon>
        <taxon>Rhabditida</taxon>
        <taxon>Tylenchina</taxon>
        <taxon>Panagrolaimomorpha</taxon>
        <taxon>Panagrolaimoidea</taxon>
        <taxon>Panagrolaimidae</taxon>
        <taxon>Panagrolaimus</taxon>
    </lineage>
</organism>
<dbReference type="InterPro" id="IPR052961">
    <property type="entry name" value="Oxido-Kinase-like_Enzymes"/>
</dbReference>
<accession>A0A914Z5U0</accession>
<sequence>MCAIWPGNVLWSCKDNSQLLSIIDWQGCFVGSPTADLAALLAISVDAEERQKNEDEYLKYYIQKFDELQDNEKVVFSALDFGTVKEAYGRSLLYSMIELIVVIISNPMDDVIEEEGEIYGVMTKRLKALIEDLLLD</sequence>
<keyword evidence="1" id="KW-1185">Reference proteome</keyword>
<reference evidence="2" key="1">
    <citation type="submission" date="2022-11" db="UniProtKB">
        <authorList>
            <consortium name="WormBaseParasite"/>
        </authorList>
    </citation>
    <scope>IDENTIFICATION</scope>
</reference>
<dbReference type="InterPro" id="IPR012877">
    <property type="entry name" value="Dhs-27"/>
</dbReference>
<evidence type="ECO:0000313" key="2">
    <source>
        <dbReference type="WBParaSite" id="PSU_v2.g8052.t1"/>
    </source>
</evidence>
<dbReference type="AlphaFoldDB" id="A0A914Z5U0"/>
<protein>
    <submittedName>
        <fullName evidence="2">Uncharacterized protein</fullName>
    </submittedName>
</protein>
<dbReference type="Proteomes" id="UP000887577">
    <property type="component" value="Unplaced"/>
</dbReference>
<dbReference type="Pfam" id="PF07914">
    <property type="entry name" value="DUF1679"/>
    <property type="match status" value="1"/>
</dbReference>
<dbReference type="PANTHER" id="PTHR23020">
    <property type="entry name" value="UNCHARACTERIZED NUCLEAR HORMONE RECEPTOR-RELATED"/>
    <property type="match status" value="1"/>
</dbReference>
<dbReference type="InterPro" id="IPR011009">
    <property type="entry name" value="Kinase-like_dom_sf"/>
</dbReference>
<proteinExistence type="predicted"/>
<evidence type="ECO:0000313" key="1">
    <source>
        <dbReference type="Proteomes" id="UP000887577"/>
    </source>
</evidence>
<dbReference type="WBParaSite" id="PSU_v2.g8052.t1">
    <property type="protein sequence ID" value="PSU_v2.g8052.t1"/>
    <property type="gene ID" value="PSU_v2.g8052"/>
</dbReference>
<name>A0A914Z5U0_9BILA</name>
<dbReference type="PANTHER" id="PTHR23020:SF20">
    <property type="entry name" value="CHK KINASE-LIKE DOMAIN-CONTAINING PROTEIN"/>
    <property type="match status" value="1"/>
</dbReference>
<dbReference type="SUPFAM" id="SSF56112">
    <property type="entry name" value="Protein kinase-like (PK-like)"/>
    <property type="match status" value="1"/>
</dbReference>
<dbReference type="Gene3D" id="3.90.1200.10">
    <property type="match status" value="1"/>
</dbReference>